<name>A0ABR3PHK6_9PEZI</name>
<dbReference type="GeneID" id="95975835"/>
<dbReference type="EMBL" id="JBFMKM010000007">
    <property type="protein sequence ID" value="KAL1305215.1"/>
    <property type="molecule type" value="Genomic_DNA"/>
</dbReference>
<feature type="region of interest" description="Disordered" evidence="1">
    <location>
        <begin position="1"/>
        <end position="127"/>
    </location>
</feature>
<dbReference type="Proteomes" id="UP001562354">
    <property type="component" value="Unassembled WGS sequence"/>
</dbReference>
<evidence type="ECO:0000313" key="2">
    <source>
        <dbReference type="EMBL" id="KAL1305215.1"/>
    </source>
</evidence>
<feature type="compositionally biased region" description="Low complexity" evidence="1">
    <location>
        <begin position="77"/>
        <end position="106"/>
    </location>
</feature>
<keyword evidence="3" id="KW-1185">Reference proteome</keyword>
<accession>A0ABR3PHK6</accession>
<evidence type="ECO:0000256" key="1">
    <source>
        <dbReference type="SAM" id="MobiDB-lite"/>
    </source>
</evidence>
<organism evidence="2 3">
    <name type="scientific">Neodothiora populina</name>
    <dbReference type="NCBI Taxonomy" id="2781224"/>
    <lineage>
        <taxon>Eukaryota</taxon>
        <taxon>Fungi</taxon>
        <taxon>Dikarya</taxon>
        <taxon>Ascomycota</taxon>
        <taxon>Pezizomycotina</taxon>
        <taxon>Dothideomycetes</taxon>
        <taxon>Dothideomycetidae</taxon>
        <taxon>Dothideales</taxon>
        <taxon>Dothioraceae</taxon>
        <taxon>Neodothiora</taxon>
    </lineage>
</organism>
<reference evidence="2 3" key="1">
    <citation type="submission" date="2024-07" db="EMBL/GenBank/DDBJ databases">
        <title>Draft sequence of the Neodothiora populina.</title>
        <authorList>
            <person name="Drown D.D."/>
            <person name="Schuette U.S."/>
            <person name="Buechlein A.B."/>
            <person name="Rusch D.R."/>
            <person name="Winton L.W."/>
            <person name="Adams G.A."/>
        </authorList>
    </citation>
    <scope>NUCLEOTIDE SEQUENCE [LARGE SCALE GENOMIC DNA]</scope>
    <source>
        <strain evidence="2 3">CPC 39397</strain>
    </source>
</reference>
<comment type="caution">
    <text evidence="2">The sequence shown here is derived from an EMBL/GenBank/DDBJ whole genome shotgun (WGS) entry which is preliminary data.</text>
</comment>
<protein>
    <submittedName>
        <fullName evidence="2">Uncharacterized protein</fullName>
    </submittedName>
</protein>
<sequence length="127" mass="12650">MSSGLMDTAPGGESTQYESIHTVTKPTKKSGGQFGEPETEVDVSSEQAAKDHAAAGAATAEKIRYGQAISEHGMGGQTTTSSGSANQDSAYGGAASSADDGAQDAGSRARKEAGYGGAKDMDTEIGG</sequence>
<dbReference type="RefSeq" id="XP_069201488.1">
    <property type="nucleotide sequence ID" value="XM_069341414.1"/>
</dbReference>
<gene>
    <name evidence="2" type="ORF">AAFC00_002133</name>
</gene>
<proteinExistence type="predicted"/>
<evidence type="ECO:0000313" key="3">
    <source>
        <dbReference type="Proteomes" id="UP001562354"/>
    </source>
</evidence>
<feature type="compositionally biased region" description="Polar residues" evidence="1">
    <location>
        <begin position="13"/>
        <end position="25"/>
    </location>
</feature>